<evidence type="ECO:0000313" key="7">
    <source>
        <dbReference type="Proteomes" id="UP000053512"/>
    </source>
</evidence>
<reference evidence="7" key="1">
    <citation type="submission" date="2015-12" db="EMBL/GenBank/DDBJ databases">
        <authorList>
            <person name="Nair G.R."/>
            <person name="Kaur G."/>
            <person name="Mayilraj S."/>
        </authorList>
    </citation>
    <scope>NUCLEOTIDE SEQUENCE [LARGE SCALE GENOMIC DNA]</scope>
    <source>
        <strain evidence="7">CD08_4</strain>
    </source>
</reference>
<evidence type="ECO:0000256" key="1">
    <source>
        <dbReference type="ARBA" id="ARBA00023015"/>
    </source>
</evidence>
<comment type="caution">
    <text evidence="6">The sequence shown here is derived from an EMBL/GenBank/DDBJ whole genome shotgun (WGS) entry which is preliminary data.</text>
</comment>
<feature type="domain" description="HTH araC/xylS-type" evidence="5">
    <location>
        <begin position="232"/>
        <end position="334"/>
    </location>
</feature>
<dbReference type="SUPFAM" id="SSF46689">
    <property type="entry name" value="Homeodomain-like"/>
    <property type="match status" value="2"/>
</dbReference>
<dbReference type="GO" id="GO:0043565">
    <property type="term" value="F:sequence-specific DNA binding"/>
    <property type="evidence" value="ECO:0007669"/>
    <property type="project" value="InterPro"/>
</dbReference>
<evidence type="ECO:0000256" key="2">
    <source>
        <dbReference type="ARBA" id="ARBA00023125"/>
    </source>
</evidence>
<gene>
    <name evidence="6" type="ORF">AVL61_09610</name>
</gene>
<dbReference type="PANTHER" id="PTHR46796">
    <property type="entry name" value="HTH-TYPE TRANSCRIPTIONAL ACTIVATOR RHAS-RELATED"/>
    <property type="match status" value="1"/>
</dbReference>
<dbReference type="SMART" id="SM00342">
    <property type="entry name" value="HTH_ARAC"/>
    <property type="match status" value="1"/>
</dbReference>
<protein>
    <recommendedName>
        <fullName evidence="5">HTH araC/xylS-type domain-containing protein</fullName>
    </recommendedName>
</protein>
<evidence type="ECO:0000313" key="6">
    <source>
        <dbReference type="EMBL" id="KUG60875.1"/>
    </source>
</evidence>
<keyword evidence="1" id="KW-0805">Transcription regulation</keyword>
<evidence type="ECO:0000256" key="4">
    <source>
        <dbReference type="SAM" id="MobiDB-lite"/>
    </source>
</evidence>
<keyword evidence="3" id="KW-0804">Transcription</keyword>
<accession>A0A0W8IMB5</accession>
<sequence length="334" mass="35733">MSTSESSGPGEDTRAPGGPLRRTSFSTRDPDRGIAAMSELYTGLGMRAPADGSFELRMAAASTGPLLAHRFRLATSASSGTGDVSGTYSVVHVLTGRLTLSAGREQIRTALPFLLPQGLYGGRWDGLLELGTVVLDADAVRDLARGLLGEPAFGLRFTGSTPASPQLTRYWLSEVRHFHQDLLPNAEALSTPLVRAEAFRSLATALLHCFPNTFLAQPAPPAGAPALRAQLRRAVAFVEEHLHEDIGLAEIAAAARMSPRGLQAAFRRELGRTPVGHLREARLDAARRDLLRADPVADETVAAVAARWGFAHAGRFATAYRTRFGEAPSATLHR</sequence>
<name>A0A0W8IMB5_KOCRO</name>
<dbReference type="AlphaFoldDB" id="A0A0W8IMB5"/>
<dbReference type="GO" id="GO:0003700">
    <property type="term" value="F:DNA-binding transcription factor activity"/>
    <property type="evidence" value="ECO:0007669"/>
    <property type="project" value="InterPro"/>
</dbReference>
<dbReference type="EMBL" id="LQBK01000009">
    <property type="protein sequence ID" value="KUG60875.1"/>
    <property type="molecule type" value="Genomic_DNA"/>
</dbReference>
<dbReference type="Pfam" id="PF12833">
    <property type="entry name" value="HTH_18"/>
    <property type="match status" value="1"/>
</dbReference>
<organism evidence="6 7">
    <name type="scientific">Kocuria rosea subsp. polaris</name>
    <dbReference type="NCBI Taxonomy" id="136273"/>
    <lineage>
        <taxon>Bacteria</taxon>
        <taxon>Bacillati</taxon>
        <taxon>Actinomycetota</taxon>
        <taxon>Actinomycetes</taxon>
        <taxon>Micrococcales</taxon>
        <taxon>Micrococcaceae</taxon>
        <taxon>Kocuria</taxon>
    </lineage>
</organism>
<dbReference type="InterPro" id="IPR009057">
    <property type="entry name" value="Homeodomain-like_sf"/>
</dbReference>
<dbReference type="RefSeq" id="WP_058873644.1">
    <property type="nucleotide sequence ID" value="NZ_LQBK01000009.1"/>
</dbReference>
<proteinExistence type="predicted"/>
<evidence type="ECO:0000256" key="3">
    <source>
        <dbReference type="ARBA" id="ARBA00023163"/>
    </source>
</evidence>
<keyword evidence="2" id="KW-0238">DNA-binding</keyword>
<dbReference type="Gene3D" id="1.10.10.60">
    <property type="entry name" value="Homeodomain-like"/>
    <property type="match status" value="1"/>
</dbReference>
<dbReference type="InterPro" id="IPR018060">
    <property type="entry name" value="HTH_AraC"/>
</dbReference>
<feature type="region of interest" description="Disordered" evidence="4">
    <location>
        <begin position="1"/>
        <end position="30"/>
    </location>
</feature>
<dbReference type="PANTHER" id="PTHR46796:SF12">
    <property type="entry name" value="HTH-TYPE DNA-BINDING TRANSCRIPTIONAL ACTIVATOR EUTR"/>
    <property type="match status" value="1"/>
</dbReference>
<evidence type="ECO:0000259" key="5">
    <source>
        <dbReference type="PROSITE" id="PS01124"/>
    </source>
</evidence>
<dbReference type="PROSITE" id="PS01124">
    <property type="entry name" value="HTH_ARAC_FAMILY_2"/>
    <property type="match status" value="1"/>
</dbReference>
<dbReference type="Proteomes" id="UP000053512">
    <property type="component" value="Unassembled WGS sequence"/>
</dbReference>
<dbReference type="InterPro" id="IPR050204">
    <property type="entry name" value="AraC_XylS_family_regulators"/>
</dbReference>